<evidence type="ECO:0000313" key="1">
    <source>
        <dbReference type="EMBL" id="KAH7861547.1"/>
    </source>
</evidence>
<dbReference type="EMBL" id="CM037154">
    <property type="protein sequence ID" value="KAH7861547.1"/>
    <property type="molecule type" value="Genomic_DNA"/>
</dbReference>
<name>A0ACB7Z7J9_9ERIC</name>
<reference evidence="1 2" key="1">
    <citation type="journal article" date="2021" name="Hortic Res">
        <title>High-quality reference genome and annotation aids understanding of berry development for evergreen blueberry (Vaccinium darrowii).</title>
        <authorList>
            <person name="Yu J."/>
            <person name="Hulse-Kemp A.M."/>
            <person name="Babiker E."/>
            <person name="Staton M."/>
        </authorList>
    </citation>
    <scope>NUCLEOTIDE SEQUENCE [LARGE SCALE GENOMIC DNA]</scope>
    <source>
        <strain evidence="2">cv. NJ 8807/NJ 8810</strain>
        <tissue evidence="1">Young leaf</tissue>
    </source>
</reference>
<comment type="caution">
    <text evidence="1">The sequence shown here is derived from an EMBL/GenBank/DDBJ whole genome shotgun (WGS) entry which is preliminary data.</text>
</comment>
<protein>
    <submittedName>
        <fullName evidence="1">Uncharacterized protein</fullName>
    </submittedName>
</protein>
<sequence length="122" mass="13743">MTKQKIVIKVQLCCDKQKAKAMEIASVSQGVTSIAITGDDKDQVEVTGEGMDPVKLTSSFRKKVSRNANLVRVEEVKPKDDQEPKKEQASVQGIYCYPYQYYPQPALYSYEPDYNPNPCSIM</sequence>
<dbReference type="Proteomes" id="UP000828048">
    <property type="component" value="Chromosome 4"/>
</dbReference>
<accession>A0ACB7Z7J9</accession>
<gene>
    <name evidence="1" type="ORF">Vadar_027576</name>
</gene>
<evidence type="ECO:0000313" key="2">
    <source>
        <dbReference type="Proteomes" id="UP000828048"/>
    </source>
</evidence>
<organism evidence="1 2">
    <name type="scientific">Vaccinium darrowii</name>
    <dbReference type="NCBI Taxonomy" id="229202"/>
    <lineage>
        <taxon>Eukaryota</taxon>
        <taxon>Viridiplantae</taxon>
        <taxon>Streptophyta</taxon>
        <taxon>Embryophyta</taxon>
        <taxon>Tracheophyta</taxon>
        <taxon>Spermatophyta</taxon>
        <taxon>Magnoliopsida</taxon>
        <taxon>eudicotyledons</taxon>
        <taxon>Gunneridae</taxon>
        <taxon>Pentapetalae</taxon>
        <taxon>asterids</taxon>
        <taxon>Ericales</taxon>
        <taxon>Ericaceae</taxon>
        <taxon>Vaccinioideae</taxon>
        <taxon>Vaccinieae</taxon>
        <taxon>Vaccinium</taxon>
    </lineage>
</organism>
<proteinExistence type="predicted"/>
<keyword evidence="2" id="KW-1185">Reference proteome</keyword>